<dbReference type="FunCoup" id="E8R162">
    <property type="interactions" value="386"/>
</dbReference>
<sequence length="617" mass="67029">MFRGVAVSPGVVVGVARKVESLFATTTPEKWTTPDQAAREIERFDHAVEAATVELNLMVEKVKAEVGPAESDIFRSHLAIVRDPSLRARVHEGIKDRGLTAAGALVEVYQDYAVKFAKLGQERFRERMADIQDALQRIAAQLDLTAGVIAPSKTPAPSRFPGHLVDDTGGSDDLASSEDSTVTTRQDEPPLVLVAHELLPSQALGLGDMAIAGIVTEIGGSTSHAAILSRSKGIPAVSGVVGIMAVVKDGDPIIVDGREGLVQIRPEPESASAYRKLQREFVRIKDRLILPPERPAATQDGTPIELLANVNGPDDVIAALRAGAGGVGLFRTEYLFLAHHDFPDEDEQYEHYRRVVENAQGKPVTIRALDLGGDKSVPFLGQRHEANPALGWRSIRLVTEHARIFERQIRAILRAAAHGKVNLLFPMITHLEELKVLNRLVGDAIADLDRQGIPRGAHIKCGVMIEVPAAAIMIDAILRETEFISIGSNDLIQYLVAADRDNPKVAHLCDPLHPAVFRVIRSIIEACQRTGVPLTVCGEMAGQPRAALALLGLGARRFSMSPAFVPTIKTLLSSVSLAQAERFAHHVLQLKTSREIRAYLSDRLREVSPELAMLDFC</sequence>
<evidence type="ECO:0000256" key="2">
    <source>
        <dbReference type="ARBA" id="ARBA00001946"/>
    </source>
</evidence>
<dbReference type="Pfam" id="PF05524">
    <property type="entry name" value="PEP-utilisers_N"/>
    <property type="match status" value="1"/>
</dbReference>
<evidence type="ECO:0000256" key="19">
    <source>
        <dbReference type="PIRSR" id="PIRSR000732-2"/>
    </source>
</evidence>
<dbReference type="InterPro" id="IPR015813">
    <property type="entry name" value="Pyrv/PenolPyrv_kinase-like_dom"/>
</dbReference>
<keyword evidence="11 17" id="KW-0808">Transferase</keyword>
<evidence type="ECO:0000256" key="13">
    <source>
        <dbReference type="ARBA" id="ARBA00022723"/>
    </source>
</evidence>
<evidence type="ECO:0000256" key="3">
    <source>
        <dbReference type="ARBA" id="ARBA00002728"/>
    </source>
</evidence>
<dbReference type="InterPro" id="IPR023151">
    <property type="entry name" value="PEP_util_CS"/>
</dbReference>
<dbReference type="STRING" id="575540.Isop_0677"/>
<dbReference type="SUPFAM" id="SSF52009">
    <property type="entry name" value="Phosphohistidine domain"/>
    <property type="match status" value="1"/>
</dbReference>
<keyword evidence="9 17" id="KW-0963">Cytoplasm</keyword>
<protein>
    <recommendedName>
        <fullName evidence="7 17">Phosphoenolpyruvate-protein phosphotransferase</fullName>
        <ecNumber evidence="6 17">2.7.3.9</ecNumber>
    </recommendedName>
    <alternativeName>
        <fullName evidence="16 17">Phosphotransferase system, enzyme I</fullName>
    </alternativeName>
</protein>
<keyword evidence="12 17" id="KW-0598">Phosphotransferase system</keyword>
<dbReference type="InterPro" id="IPR040442">
    <property type="entry name" value="Pyrv_kinase-like_dom_sf"/>
</dbReference>
<feature type="binding site" evidence="19">
    <location>
        <position position="367"/>
    </location>
    <ligand>
        <name>phosphoenolpyruvate</name>
        <dbReference type="ChEBI" id="CHEBI:58702"/>
    </ligand>
</feature>
<dbReference type="Pfam" id="PF00391">
    <property type="entry name" value="PEP-utilizers"/>
    <property type="match status" value="1"/>
</dbReference>
<evidence type="ECO:0000256" key="5">
    <source>
        <dbReference type="ARBA" id="ARBA00007837"/>
    </source>
</evidence>
<evidence type="ECO:0000256" key="16">
    <source>
        <dbReference type="ARBA" id="ARBA00033235"/>
    </source>
</evidence>
<feature type="binding site" evidence="20">
    <location>
        <position position="490"/>
    </location>
    <ligand>
        <name>Mg(2+)</name>
        <dbReference type="ChEBI" id="CHEBI:18420"/>
    </ligand>
</feature>
<comment type="subcellular location">
    <subcellularLocation>
        <location evidence="4 17">Cytoplasm</location>
    </subcellularLocation>
</comment>
<name>E8R162_ISOPI</name>
<comment type="catalytic activity">
    <reaction evidence="1 17">
        <text>L-histidyl-[protein] + phosphoenolpyruvate = N(pros)-phospho-L-histidyl-[protein] + pyruvate</text>
        <dbReference type="Rhea" id="RHEA:23880"/>
        <dbReference type="Rhea" id="RHEA-COMP:9745"/>
        <dbReference type="Rhea" id="RHEA-COMP:9746"/>
        <dbReference type="ChEBI" id="CHEBI:15361"/>
        <dbReference type="ChEBI" id="CHEBI:29979"/>
        <dbReference type="ChEBI" id="CHEBI:58702"/>
        <dbReference type="ChEBI" id="CHEBI:64837"/>
        <dbReference type="EC" id="2.7.3.9"/>
    </reaction>
</comment>
<evidence type="ECO:0000256" key="21">
    <source>
        <dbReference type="SAM" id="MobiDB-lite"/>
    </source>
</evidence>
<dbReference type="AlphaFoldDB" id="E8R162"/>
<reference evidence="25 26" key="1">
    <citation type="journal article" date="2011" name="Stand. Genomic Sci.">
        <title>Complete genome sequence of Isosphaera pallida type strain (IS1B).</title>
        <authorList>
            <consortium name="US DOE Joint Genome Institute (JGI-PGF)"/>
            <person name="Goker M."/>
            <person name="Cleland D."/>
            <person name="Saunders E."/>
            <person name="Lapidus A."/>
            <person name="Nolan M."/>
            <person name="Lucas S."/>
            <person name="Hammon N."/>
            <person name="Deshpande S."/>
            <person name="Cheng J.F."/>
            <person name="Tapia R."/>
            <person name="Han C."/>
            <person name="Goodwin L."/>
            <person name="Pitluck S."/>
            <person name="Liolios K."/>
            <person name="Pagani I."/>
            <person name="Ivanova N."/>
            <person name="Mavromatis K."/>
            <person name="Pati A."/>
            <person name="Chen A."/>
            <person name="Palaniappan K."/>
            <person name="Land M."/>
            <person name="Hauser L."/>
            <person name="Chang Y.J."/>
            <person name="Jeffries C.D."/>
            <person name="Detter J.C."/>
            <person name="Beck B."/>
            <person name="Woyke T."/>
            <person name="Bristow J."/>
            <person name="Eisen J.A."/>
            <person name="Markowitz V."/>
            <person name="Hugenholtz P."/>
            <person name="Kyrpides N.C."/>
            <person name="Klenk H.P."/>
        </authorList>
    </citation>
    <scope>NUCLEOTIDE SEQUENCE [LARGE SCALE GENOMIC DNA]</scope>
    <source>
        <strain evidence="26">ATCC 43644 / DSM 9630 / IS1B</strain>
    </source>
</reference>
<dbReference type="PANTHER" id="PTHR46244">
    <property type="entry name" value="PHOSPHOENOLPYRUVATE-PROTEIN PHOSPHOTRANSFERASE"/>
    <property type="match status" value="1"/>
</dbReference>
<evidence type="ECO:0000313" key="25">
    <source>
        <dbReference type="EMBL" id="ADV61268.1"/>
    </source>
</evidence>
<dbReference type="eggNOG" id="COG1080">
    <property type="taxonomic scope" value="Bacteria"/>
</dbReference>
<evidence type="ECO:0000313" key="26">
    <source>
        <dbReference type="Proteomes" id="UP000008631"/>
    </source>
</evidence>
<dbReference type="InterPro" id="IPR018274">
    <property type="entry name" value="PEP_util_AS"/>
</dbReference>
<keyword evidence="14 17" id="KW-0418">Kinase</keyword>
<evidence type="ECO:0000256" key="10">
    <source>
        <dbReference type="ARBA" id="ARBA00022597"/>
    </source>
</evidence>
<feature type="binding site" evidence="19">
    <location>
        <begin position="489"/>
        <end position="490"/>
    </location>
    <ligand>
        <name>phosphoenolpyruvate</name>
        <dbReference type="ChEBI" id="CHEBI:58702"/>
    </ligand>
</feature>
<dbReference type="InterPro" id="IPR008279">
    <property type="entry name" value="PEP-util_enz_mobile_dom"/>
</dbReference>
<dbReference type="Gene3D" id="1.10.274.10">
    <property type="entry name" value="PtsI, HPr-binding domain"/>
    <property type="match status" value="1"/>
</dbReference>
<evidence type="ECO:0000256" key="7">
    <source>
        <dbReference type="ARBA" id="ARBA00016544"/>
    </source>
</evidence>
<feature type="domain" description="PEP-utilising enzyme mobile" evidence="22">
    <location>
        <begin position="189"/>
        <end position="260"/>
    </location>
</feature>
<comment type="similarity">
    <text evidence="5 17">Belongs to the PEP-utilizing enzyme family.</text>
</comment>
<feature type="binding site" evidence="20">
    <location>
        <position position="466"/>
    </location>
    <ligand>
        <name>Mg(2+)</name>
        <dbReference type="ChEBI" id="CHEBI:18420"/>
    </ligand>
</feature>
<dbReference type="Proteomes" id="UP000008631">
    <property type="component" value="Chromosome"/>
</dbReference>
<dbReference type="PROSITE" id="PS00742">
    <property type="entry name" value="PEP_ENZYMES_2"/>
    <property type="match status" value="1"/>
</dbReference>
<feature type="binding site" evidence="19">
    <location>
        <position position="500"/>
    </location>
    <ligand>
        <name>phosphoenolpyruvate</name>
        <dbReference type="ChEBI" id="CHEBI:58702"/>
    </ligand>
</feature>
<evidence type="ECO:0000256" key="6">
    <source>
        <dbReference type="ARBA" id="ARBA00012232"/>
    </source>
</evidence>
<evidence type="ECO:0000256" key="15">
    <source>
        <dbReference type="ARBA" id="ARBA00022842"/>
    </source>
</evidence>
<dbReference type="InterPro" id="IPR006318">
    <property type="entry name" value="PTS_EI-like"/>
</dbReference>
<dbReference type="GO" id="GO:0016301">
    <property type="term" value="F:kinase activity"/>
    <property type="evidence" value="ECO:0007669"/>
    <property type="project" value="UniProtKB-KW"/>
</dbReference>
<keyword evidence="13 17" id="KW-0479">Metal-binding</keyword>
<evidence type="ECO:0000256" key="18">
    <source>
        <dbReference type="PIRSR" id="PIRSR000732-1"/>
    </source>
</evidence>
<evidence type="ECO:0000259" key="22">
    <source>
        <dbReference type="Pfam" id="PF00391"/>
    </source>
</evidence>
<evidence type="ECO:0000256" key="1">
    <source>
        <dbReference type="ARBA" id="ARBA00000683"/>
    </source>
</evidence>
<evidence type="ECO:0000256" key="4">
    <source>
        <dbReference type="ARBA" id="ARBA00004496"/>
    </source>
</evidence>
<dbReference type="InParanoid" id="E8R162"/>
<feature type="region of interest" description="Disordered" evidence="21">
    <location>
        <begin position="154"/>
        <end position="186"/>
    </location>
</feature>
<evidence type="ECO:0000256" key="14">
    <source>
        <dbReference type="ARBA" id="ARBA00022777"/>
    </source>
</evidence>
<feature type="domain" description="PEP-utilising enzyme C-terminal" evidence="23">
    <location>
        <begin position="293"/>
        <end position="575"/>
    </location>
</feature>
<dbReference type="InterPro" id="IPR000121">
    <property type="entry name" value="PEP_util_C"/>
</dbReference>
<feature type="active site" description="Tele-phosphohistidine intermediate" evidence="18">
    <location>
        <position position="224"/>
    </location>
</feature>
<evidence type="ECO:0000256" key="20">
    <source>
        <dbReference type="PIRSR" id="PIRSR000732-3"/>
    </source>
</evidence>
<dbReference type="Gene3D" id="3.50.30.10">
    <property type="entry name" value="Phosphohistidine domain"/>
    <property type="match status" value="1"/>
</dbReference>
<dbReference type="SUPFAM" id="SSF47831">
    <property type="entry name" value="Enzyme I of the PEP:sugar phosphotransferase system HPr-binding (sub)domain"/>
    <property type="match status" value="1"/>
</dbReference>
<evidence type="ECO:0000259" key="24">
    <source>
        <dbReference type="Pfam" id="PF05524"/>
    </source>
</evidence>
<feature type="binding site" evidence="19">
    <location>
        <position position="331"/>
    </location>
    <ligand>
        <name>phosphoenolpyruvate</name>
        <dbReference type="ChEBI" id="CHEBI:58702"/>
    </ligand>
</feature>
<keyword evidence="8 17" id="KW-0813">Transport</keyword>
<dbReference type="InterPro" id="IPR050499">
    <property type="entry name" value="PEP-utilizing_PTS_enzyme"/>
</dbReference>
<dbReference type="GO" id="GO:0009401">
    <property type="term" value="P:phosphoenolpyruvate-dependent sugar phosphotransferase system"/>
    <property type="evidence" value="ECO:0007669"/>
    <property type="project" value="UniProtKB-KW"/>
</dbReference>
<evidence type="ECO:0000259" key="23">
    <source>
        <dbReference type="Pfam" id="PF02896"/>
    </source>
</evidence>
<dbReference type="EC" id="2.7.3.9" evidence="6 17"/>
<dbReference type="GO" id="GO:0046872">
    <property type="term" value="F:metal ion binding"/>
    <property type="evidence" value="ECO:0007669"/>
    <property type="project" value="UniProtKB-KW"/>
</dbReference>
<accession>E8R162</accession>
<dbReference type="PROSITE" id="PS00370">
    <property type="entry name" value="PEP_ENZYMES_PHOS_SITE"/>
    <property type="match status" value="1"/>
</dbReference>
<dbReference type="OrthoDB" id="9765468at2"/>
<dbReference type="InterPro" id="IPR036618">
    <property type="entry name" value="PtsI_HPr-bd_sf"/>
</dbReference>
<dbReference type="EMBL" id="CP002353">
    <property type="protein sequence ID" value="ADV61268.1"/>
    <property type="molecule type" value="Genomic_DNA"/>
</dbReference>
<dbReference type="InterPro" id="IPR036637">
    <property type="entry name" value="Phosphohistidine_dom_sf"/>
</dbReference>
<dbReference type="SUPFAM" id="SSF51621">
    <property type="entry name" value="Phosphoenolpyruvate/pyruvate domain"/>
    <property type="match status" value="1"/>
</dbReference>
<comment type="cofactor">
    <cofactor evidence="2 17 20">
        <name>Mg(2+)</name>
        <dbReference type="ChEBI" id="CHEBI:18420"/>
    </cofactor>
</comment>
<dbReference type="Pfam" id="PF02896">
    <property type="entry name" value="PEP-utilizers_C"/>
    <property type="match status" value="1"/>
</dbReference>
<dbReference type="NCBIfam" id="TIGR01417">
    <property type="entry name" value="PTS_I_fam"/>
    <property type="match status" value="1"/>
</dbReference>
<dbReference type="InterPro" id="IPR008731">
    <property type="entry name" value="PTS_EIN"/>
</dbReference>
<dbReference type="PANTHER" id="PTHR46244:SF3">
    <property type="entry name" value="PHOSPHOENOLPYRUVATE-PROTEIN PHOSPHOTRANSFERASE"/>
    <property type="match status" value="1"/>
</dbReference>
<keyword evidence="10 17" id="KW-0762">Sugar transport</keyword>
<dbReference type="PRINTS" id="PR01736">
    <property type="entry name" value="PHPHTRNFRASE"/>
</dbReference>
<dbReference type="GO" id="GO:0005737">
    <property type="term" value="C:cytoplasm"/>
    <property type="evidence" value="ECO:0007669"/>
    <property type="project" value="UniProtKB-SubCell"/>
</dbReference>
<evidence type="ECO:0000256" key="8">
    <source>
        <dbReference type="ARBA" id="ARBA00022448"/>
    </source>
</evidence>
<organism evidence="25 26">
    <name type="scientific">Isosphaera pallida (strain ATCC 43644 / DSM 9630 / IS1B)</name>
    <dbReference type="NCBI Taxonomy" id="575540"/>
    <lineage>
        <taxon>Bacteria</taxon>
        <taxon>Pseudomonadati</taxon>
        <taxon>Planctomycetota</taxon>
        <taxon>Planctomycetia</taxon>
        <taxon>Isosphaerales</taxon>
        <taxon>Isosphaeraceae</taxon>
        <taxon>Isosphaera</taxon>
    </lineage>
</organism>
<dbReference type="InterPro" id="IPR024692">
    <property type="entry name" value="PTS_EI"/>
</dbReference>
<evidence type="ECO:0000256" key="17">
    <source>
        <dbReference type="PIRNR" id="PIRNR000732"/>
    </source>
</evidence>
<keyword evidence="26" id="KW-1185">Reference proteome</keyword>
<gene>
    <name evidence="25" type="ordered locus">Isop_0677</name>
</gene>
<evidence type="ECO:0000256" key="9">
    <source>
        <dbReference type="ARBA" id="ARBA00022490"/>
    </source>
</evidence>
<dbReference type="GO" id="GO:0008965">
    <property type="term" value="F:phosphoenolpyruvate-protein phosphotransferase activity"/>
    <property type="evidence" value="ECO:0007669"/>
    <property type="project" value="UniProtKB-EC"/>
</dbReference>
<feature type="active site" description="Proton donor" evidence="18">
    <location>
        <position position="537"/>
    </location>
</feature>
<feature type="domain" description="Phosphotransferase system enzyme I N-terminal" evidence="24">
    <location>
        <begin position="3"/>
        <end position="127"/>
    </location>
</feature>
<dbReference type="PIRSF" id="PIRSF000732">
    <property type="entry name" value="PTS_enzyme_I"/>
    <property type="match status" value="1"/>
</dbReference>
<dbReference type="HOGENOM" id="CLU_007308_7_0_0"/>
<dbReference type="KEGG" id="ipa:Isop_0677"/>
<dbReference type="Gene3D" id="3.20.20.60">
    <property type="entry name" value="Phosphoenolpyruvate-binding domains"/>
    <property type="match status" value="1"/>
</dbReference>
<evidence type="ECO:0000256" key="12">
    <source>
        <dbReference type="ARBA" id="ARBA00022683"/>
    </source>
</evidence>
<keyword evidence="15 17" id="KW-0460">Magnesium</keyword>
<evidence type="ECO:0000256" key="11">
    <source>
        <dbReference type="ARBA" id="ARBA00022679"/>
    </source>
</evidence>
<comment type="function">
    <text evidence="3 17">General (non sugar-specific) component of the phosphoenolpyruvate-dependent sugar phosphotransferase system (sugar PTS). This major carbohydrate active-transport system catalyzes the phosphorylation of incoming sugar substrates concomitantly with their translocation across the cell membrane. Enzyme I transfers the phosphoryl group from phosphoenolpyruvate (PEP) to the phosphoryl carrier protein (HPr).</text>
</comment>
<proteinExistence type="inferred from homology"/>